<protein>
    <recommendedName>
        <fullName evidence="3">SGNH hydrolase-type esterase domain-containing protein</fullName>
    </recommendedName>
</protein>
<dbReference type="Gene3D" id="3.40.50.12690">
    <property type="match status" value="1"/>
</dbReference>
<dbReference type="Ensembl" id="ENSAMXT00005008101.1">
    <property type="protein sequence ID" value="ENSAMXP00005007163.1"/>
    <property type="gene ID" value="ENSAMXG00005004293.1"/>
</dbReference>
<name>A0A8B9H6Y7_ASTMX</name>
<dbReference type="Gene3D" id="3.40.50.12700">
    <property type="match status" value="1"/>
</dbReference>
<evidence type="ECO:0000313" key="2">
    <source>
        <dbReference type="Proteomes" id="UP000694621"/>
    </source>
</evidence>
<dbReference type="Proteomes" id="UP000694621">
    <property type="component" value="Unplaced"/>
</dbReference>
<evidence type="ECO:0008006" key="3">
    <source>
        <dbReference type="Google" id="ProtNLM"/>
    </source>
</evidence>
<sequence>MFGAWEHEERELCSSTRSMLNLQALTQNTSIGLVIITGNMKHFSICSETGVRTMLALSQSRRLRRVTSRRQRLRPQLAYLNRFAPLSEAPAEEPVKGTRVIGDAVVQHVILAIPLGAPEETVTFLPGARAPDISCNLRLLGNRRYLRVVIYIRANDIRLRQSEITKANIKEVIKQAQTLSEEVICSGPIPIQRRGNEVSSRLSSLNRWMSKWCAKNHVGFIYNWLKFKGKPGLLGRDGVHPTWEGHIIYCTIIGACNYCAL</sequence>
<accession>A0A8B9H6Y7</accession>
<evidence type="ECO:0000313" key="1">
    <source>
        <dbReference type="Ensembl" id="ENSAMXP00005007163.1"/>
    </source>
</evidence>
<dbReference type="SUPFAM" id="SSF52266">
    <property type="entry name" value="SGNH hydrolase"/>
    <property type="match status" value="1"/>
</dbReference>
<organism evidence="1 2">
    <name type="scientific">Astyanax mexicanus</name>
    <name type="common">Blind cave fish</name>
    <name type="synonym">Astyanax fasciatus mexicanus</name>
    <dbReference type="NCBI Taxonomy" id="7994"/>
    <lineage>
        <taxon>Eukaryota</taxon>
        <taxon>Metazoa</taxon>
        <taxon>Chordata</taxon>
        <taxon>Craniata</taxon>
        <taxon>Vertebrata</taxon>
        <taxon>Euteleostomi</taxon>
        <taxon>Actinopterygii</taxon>
        <taxon>Neopterygii</taxon>
        <taxon>Teleostei</taxon>
        <taxon>Ostariophysi</taxon>
        <taxon>Characiformes</taxon>
        <taxon>Characoidei</taxon>
        <taxon>Acestrorhamphidae</taxon>
        <taxon>Acestrorhamphinae</taxon>
        <taxon>Astyanax</taxon>
    </lineage>
</organism>
<dbReference type="AlphaFoldDB" id="A0A8B9H6Y7"/>
<proteinExistence type="predicted"/>
<reference evidence="1" key="1">
    <citation type="submission" date="2025-08" db="UniProtKB">
        <authorList>
            <consortium name="Ensembl"/>
        </authorList>
    </citation>
    <scope>IDENTIFICATION</scope>
</reference>